<accession>A0A8J4DPW3</accession>
<evidence type="ECO:0000313" key="3">
    <source>
        <dbReference type="Proteomes" id="UP000619260"/>
    </source>
</evidence>
<dbReference type="Proteomes" id="UP000619260">
    <property type="component" value="Unassembled WGS sequence"/>
</dbReference>
<dbReference type="EMBL" id="BOPF01000004">
    <property type="protein sequence ID" value="GIJ44817.1"/>
    <property type="molecule type" value="Genomic_DNA"/>
</dbReference>
<keyword evidence="3" id="KW-1185">Reference proteome</keyword>
<protein>
    <submittedName>
        <fullName evidence="2">Uncharacterized protein</fullName>
    </submittedName>
</protein>
<sequence>MELQWWSIEVCDGRFPASQWRRAHGEELQEALLTNGAYDWTWTVTPFGIVLEVGFRSDGAWERFRALPVVTAALDAVPDPINGRFVYPGRGGSSGASQRRRSPRPLGAGAAALPISPPPSLVARPLEALPRPVDREPDVPVRLAA</sequence>
<evidence type="ECO:0000313" key="2">
    <source>
        <dbReference type="EMBL" id="GIJ44817.1"/>
    </source>
</evidence>
<feature type="compositionally biased region" description="Low complexity" evidence="1">
    <location>
        <begin position="104"/>
        <end position="114"/>
    </location>
</feature>
<proteinExistence type="predicted"/>
<name>A0A8J4DPW3_9ACTN</name>
<dbReference type="RefSeq" id="WP_239152568.1">
    <property type="nucleotide sequence ID" value="NZ_BOPF01000004.1"/>
</dbReference>
<dbReference type="AlphaFoldDB" id="A0A8J4DPW3"/>
<organism evidence="2 3">
    <name type="scientific">Virgisporangium aliadipatigenens</name>
    <dbReference type="NCBI Taxonomy" id="741659"/>
    <lineage>
        <taxon>Bacteria</taxon>
        <taxon>Bacillati</taxon>
        <taxon>Actinomycetota</taxon>
        <taxon>Actinomycetes</taxon>
        <taxon>Micromonosporales</taxon>
        <taxon>Micromonosporaceae</taxon>
        <taxon>Virgisporangium</taxon>
    </lineage>
</organism>
<gene>
    <name evidence="2" type="ORF">Val02_17030</name>
</gene>
<feature type="region of interest" description="Disordered" evidence="1">
    <location>
        <begin position="85"/>
        <end position="145"/>
    </location>
</feature>
<comment type="caution">
    <text evidence="2">The sequence shown here is derived from an EMBL/GenBank/DDBJ whole genome shotgun (WGS) entry which is preliminary data.</text>
</comment>
<reference evidence="2" key="1">
    <citation type="submission" date="2021-01" db="EMBL/GenBank/DDBJ databases">
        <title>Whole genome shotgun sequence of Virgisporangium aliadipatigenens NBRC 105644.</title>
        <authorList>
            <person name="Komaki H."/>
            <person name="Tamura T."/>
        </authorList>
    </citation>
    <scope>NUCLEOTIDE SEQUENCE</scope>
    <source>
        <strain evidence="2">NBRC 105644</strain>
    </source>
</reference>
<evidence type="ECO:0000256" key="1">
    <source>
        <dbReference type="SAM" id="MobiDB-lite"/>
    </source>
</evidence>